<name>W5JBS7_ANODA</name>
<dbReference type="EMBL" id="ADMH02001852">
    <property type="protein sequence ID" value="ETN60868.1"/>
    <property type="molecule type" value="Genomic_DNA"/>
</dbReference>
<comment type="subcellular location">
    <subcellularLocation>
        <location evidence="1">Cytoplasm</location>
    </subcellularLocation>
</comment>
<feature type="region of interest" description="Disordered" evidence="4">
    <location>
        <begin position="1106"/>
        <end position="1126"/>
    </location>
</feature>
<dbReference type="GO" id="GO:0035371">
    <property type="term" value="C:microtubule plus-end"/>
    <property type="evidence" value="ECO:0007669"/>
    <property type="project" value="TreeGrafter"/>
</dbReference>
<dbReference type="GO" id="GO:0007099">
    <property type="term" value="P:centriole replication"/>
    <property type="evidence" value="ECO:0007669"/>
    <property type="project" value="TreeGrafter"/>
</dbReference>
<dbReference type="VEuPathDB" id="VectorBase:ADAC007491"/>
<dbReference type="Proteomes" id="UP000000673">
    <property type="component" value="Unassembled WGS sequence"/>
</dbReference>
<dbReference type="InterPro" id="IPR012943">
    <property type="entry name" value="Cnn_1N"/>
</dbReference>
<dbReference type="GO" id="GO:0090266">
    <property type="term" value="P:regulation of mitotic cell cycle spindle assembly checkpoint"/>
    <property type="evidence" value="ECO:0007669"/>
    <property type="project" value="TreeGrafter"/>
</dbReference>
<dbReference type="GO" id="GO:0007059">
    <property type="term" value="P:chromosome segregation"/>
    <property type="evidence" value="ECO:0007669"/>
    <property type="project" value="TreeGrafter"/>
</dbReference>
<feature type="region of interest" description="Disordered" evidence="4">
    <location>
        <begin position="1"/>
        <end position="36"/>
    </location>
</feature>
<keyword evidence="8" id="KW-1185">Reference proteome</keyword>
<dbReference type="VEuPathDB" id="VectorBase:ADAR2_005993"/>
<dbReference type="GO" id="GO:0046600">
    <property type="term" value="P:negative regulation of centriole replication"/>
    <property type="evidence" value="ECO:0007669"/>
    <property type="project" value="TreeGrafter"/>
</dbReference>
<dbReference type="eggNOG" id="ENOG502QTI7">
    <property type="taxonomic scope" value="Eukaryota"/>
</dbReference>
<feature type="region of interest" description="Disordered" evidence="4">
    <location>
        <begin position="670"/>
        <end position="690"/>
    </location>
</feature>
<dbReference type="FunCoup" id="W5JBS7">
    <property type="interactions" value="87"/>
</dbReference>
<reference evidence="6" key="2">
    <citation type="submission" date="2010-05" db="EMBL/GenBank/DDBJ databases">
        <authorList>
            <person name="Almeida L.G."/>
            <person name="Nicolas M.F."/>
            <person name="Souza R.C."/>
            <person name="Vasconcelos A.T.R."/>
        </authorList>
    </citation>
    <scope>NUCLEOTIDE SEQUENCE</scope>
</reference>
<feature type="compositionally biased region" description="Low complexity" evidence="4">
    <location>
        <begin position="390"/>
        <end position="399"/>
    </location>
</feature>
<protein>
    <submittedName>
        <fullName evidence="6">Centrosomin (Arrow protein)</fullName>
    </submittedName>
</protein>
<feature type="coiled-coil region" evidence="3">
    <location>
        <begin position="251"/>
        <end position="306"/>
    </location>
</feature>
<evidence type="ECO:0000256" key="4">
    <source>
        <dbReference type="SAM" id="MobiDB-lite"/>
    </source>
</evidence>
<dbReference type="Pfam" id="PF07989">
    <property type="entry name" value="Cnn_1N"/>
    <property type="match status" value="1"/>
</dbReference>
<dbReference type="PANTHER" id="PTHR46930:SF1">
    <property type="entry name" value="CDK5 REGULATORY SUBUNIT-ASSOCIATED PROTEIN 2"/>
    <property type="match status" value="1"/>
</dbReference>
<dbReference type="InterPro" id="IPR042791">
    <property type="entry name" value="CDK5RAP2"/>
</dbReference>
<evidence type="ECO:0000256" key="2">
    <source>
        <dbReference type="ARBA" id="ARBA00022490"/>
    </source>
</evidence>
<feature type="compositionally biased region" description="Low complexity" evidence="4">
    <location>
        <begin position="675"/>
        <end position="685"/>
    </location>
</feature>
<dbReference type="GO" id="GO:0000132">
    <property type="term" value="P:establishment of mitotic spindle orientation"/>
    <property type="evidence" value="ECO:0007669"/>
    <property type="project" value="TreeGrafter"/>
</dbReference>
<feature type="domain" description="Centrosomin N-terminal motif 1" evidence="5">
    <location>
        <begin position="63"/>
        <end position="152"/>
    </location>
</feature>
<feature type="coiled-coil region" evidence="3">
    <location>
        <begin position="420"/>
        <end position="477"/>
    </location>
</feature>
<dbReference type="EnsemblMetazoa" id="ADAC007491-RA">
    <property type="protein sequence ID" value="ADAC007491-PA"/>
    <property type="gene ID" value="ADAC007491"/>
</dbReference>
<feature type="region of interest" description="Disordered" evidence="4">
    <location>
        <begin position="379"/>
        <end position="399"/>
    </location>
</feature>
<feature type="region of interest" description="Disordered" evidence="4">
    <location>
        <begin position="621"/>
        <end position="652"/>
    </location>
</feature>
<dbReference type="HOGENOM" id="CLU_005613_0_0_1"/>
<dbReference type="GO" id="GO:0000242">
    <property type="term" value="C:pericentriolar material"/>
    <property type="evidence" value="ECO:0007669"/>
    <property type="project" value="TreeGrafter"/>
</dbReference>
<dbReference type="GO" id="GO:0001578">
    <property type="term" value="P:microtubule bundle formation"/>
    <property type="evidence" value="ECO:0007669"/>
    <property type="project" value="TreeGrafter"/>
</dbReference>
<keyword evidence="2" id="KW-0963">Cytoplasm</keyword>
<evidence type="ECO:0000259" key="5">
    <source>
        <dbReference type="Pfam" id="PF07989"/>
    </source>
</evidence>
<dbReference type="GO" id="GO:0043015">
    <property type="term" value="F:gamma-tubulin binding"/>
    <property type="evidence" value="ECO:0007669"/>
    <property type="project" value="TreeGrafter"/>
</dbReference>
<gene>
    <name evidence="6" type="ORF">AND_007491</name>
</gene>
<sequence>MSGIFKYTPNRTASSTPNRRSTFGTGFGSPSLHQDATMDNSYSMRFRSPSINAPTEHGSPVRSLREIEEELSSLRKEKFNLKLRIFFLEQQAGISTENSDLPGLGVTASSSGTSRDGNCIKQNIDLKVEVESLRRELFDKQELLCQAAKAIEVLEEGHRRSEEKHREMVSDLNNRIEIHQLEIKSLEKVAAELQQQHRELQLSSGTNILKEEVAAGELGSVKALENGESLLDFIDTVQHHSELSVQDKLKALELDTILRQCQEQNEELQRQAEQTTAIVSQKTDLIASLEAQLKEVRFENAELREKFEENGKSQADAEIERLKKQIFAIRSDLAEKLCVLDETETKLKDKTTEHMKSCRLVEKLFKTITEQDKEIARMKRNSNISLPSEQGQGNANGNDNQYKVVEIVDQDRKPVSQAEYDTLVQRAKLLQQKNDTLIQKLCSSGSGDHRNDRNIIIKQLNDELIQAREEAEKAQKWRKECTDLCAVSTIRLEELAGFLDSLLKNKELVCNLSTDRRKAIRKAVDRSLDLSRSLNMSISVTGFSLTGNTLAQLSCLSGYLENSVDLGGIAAHEQHKCDDKKENCTELMNLKPETSNETRHMIETLQAENKALRGELWEQQQQLQQRNKRRESKERKPIAVDPISDSEAWSEPDRGVSLARIGLEDRSGLGKTQLVPVSPSQPQSSTGTGCVMRELSSTSENESSMNAIARKINSNGSSVLEVKQLHEQLTSLTVALREKDCTIQDVQSRLVDLDSQLQQERLKIATMESDVHDKSQLAERWECEAKESRTKAETAMERLATLENEIRQKEEQIEKLHREREQASVDLRVAVMKLETMRGDYEDLQQRHKNELEQLQAREQKRLEELRTSLSNAFRDEMEQKQQTFNTTLESNYISKNIHQEKLRELDELHYRLEDAHNDISSMVQAEERAREQLTTYERTVATMKKNLDDATLQASKAAVERTKALAEKRQLESDLNQLQHDLQQVKDEKNALNEKLVTLQSLAITDRTAVRNHSGSGKAGMSMVASALHEGQFSVTTTEDEEAVGRRRFENSSPDLGIESDPGRLSNVELVGAATHNSVPSPKQRPLLRTLELTKSMSNLLLNPSTEAKTEHDSSSNSGTQEAEVKPEITTIVKHDCAKVEADFAELKRRYKVTRQSLNQAYDNIKSANKRKEQLEVEIKQQIHKTRVVLKTVHNNMEQPRN</sequence>
<dbReference type="GO" id="GO:0008017">
    <property type="term" value="F:microtubule binding"/>
    <property type="evidence" value="ECO:0007669"/>
    <property type="project" value="TreeGrafter"/>
</dbReference>
<feature type="compositionally biased region" description="Polar residues" evidence="4">
    <location>
        <begin position="9"/>
        <end position="24"/>
    </location>
</feature>
<feature type="coiled-coil region" evidence="3">
    <location>
        <begin position="927"/>
        <end position="1003"/>
    </location>
</feature>
<feature type="coiled-coil region" evidence="3">
    <location>
        <begin position="743"/>
        <end position="869"/>
    </location>
</feature>
<dbReference type="GO" id="GO:0097431">
    <property type="term" value="C:mitotic spindle pole"/>
    <property type="evidence" value="ECO:0007669"/>
    <property type="project" value="TreeGrafter"/>
</dbReference>
<keyword evidence="3" id="KW-0175">Coiled coil</keyword>
<dbReference type="OMA" id="HEDQRMV"/>
<dbReference type="PANTHER" id="PTHR46930">
    <property type="entry name" value="CDK5 REGULATORY SUBUNIT-ASSOCIATED PROTEIN 2"/>
    <property type="match status" value="1"/>
</dbReference>
<evidence type="ECO:0000313" key="7">
    <source>
        <dbReference type="EnsemblMetazoa" id="ADAC007491-PA"/>
    </source>
</evidence>
<reference evidence="6 8" key="1">
    <citation type="journal article" date="2010" name="BMC Genomics">
        <title>Combination of measures distinguishes pre-miRNAs from other stem-loops in the genome of the newly sequenced Anopheles darlingi.</title>
        <authorList>
            <person name="Mendes N.D."/>
            <person name="Freitas A.T."/>
            <person name="Vasconcelos A.T."/>
            <person name="Sagot M.F."/>
        </authorList>
    </citation>
    <scope>NUCLEOTIDE SEQUENCE</scope>
</reference>
<proteinExistence type="predicted"/>
<reference evidence="6" key="3">
    <citation type="journal article" date="2013" name="Nucleic Acids Res.">
        <title>The genome of Anopheles darlingi, the main neotropical malaria vector.</title>
        <authorList>
            <person name="Marinotti O."/>
            <person name="Cerqueira G.C."/>
            <person name="de Almeida L.G."/>
            <person name="Ferro M.I."/>
            <person name="Loreto E.L."/>
            <person name="Zaha A."/>
            <person name="Teixeira S.M."/>
            <person name="Wespiser A.R."/>
            <person name="Almeida E Silva A."/>
            <person name="Schlindwein A.D."/>
            <person name="Pacheco A.C."/>
            <person name="Silva A.L."/>
            <person name="Graveley B.R."/>
            <person name="Walenz B.P."/>
            <person name="Lima Bde A."/>
            <person name="Ribeiro C.A."/>
            <person name="Nunes-Silva C.G."/>
            <person name="de Carvalho C.R."/>
            <person name="Soares C.M."/>
            <person name="de Menezes C.B."/>
            <person name="Matiolli C."/>
            <person name="Caffrey D."/>
            <person name="Araujo D.A."/>
            <person name="de Oliveira D.M."/>
            <person name="Golenbock D."/>
            <person name="Grisard E.C."/>
            <person name="Fantinatti-Garboggini F."/>
            <person name="de Carvalho F.M."/>
            <person name="Barcellos F.G."/>
            <person name="Prosdocimi F."/>
            <person name="May G."/>
            <person name="Azevedo Junior G.M."/>
            <person name="Guimaraes G.M."/>
            <person name="Goldman G.H."/>
            <person name="Padilha I.Q."/>
            <person name="Batista Jda S."/>
            <person name="Ferro J.A."/>
            <person name="Ribeiro J.M."/>
            <person name="Fietto J.L."/>
            <person name="Dabbas K.M."/>
            <person name="Cerdeira L."/>
            <person name="Agnez-Lima L.F."/>
            <person name="Brocchi M."/>
            <person name="de Carvalho M.O."/>
            <person name="Teixeira Mde M."/>
            <person name="Diniz Maia Mde M."/>
            <person name="Goldman M.H."/>
            <person name="Cruz Schneider M.P."/>
            <person name="Felipe M.S."/>
            <person name="Hungria M."/>
            <person name="Nicolas M.F."/>
            <person name="Pereira M."/>
            <person name="Montes M.A."/>
            <person name="Cantao M.E."/>
            <person name="Vincentz M."/>
            <person name="Rafael M.S."/>
            <person name="Silverman N."/>
            <person name="Stoco P.H."/>
            <person name="Souza R.C."/>
            <person name="Vicentini R."/>
            <person name="Gazzinelli R.T."/>
            <person name="Neves Rde O."/>
            <person name="Silva R."/>
            <person name="Astolfi-Filho S."/>
            <person name="Maciel T.E."/>
            <person name="Urmenyi T.P."/>
            <person name="Tadei W.P."/>
            <person name="Camargo E.P."/>
            <person name="de Vasconcelos A.T."/>
        </authorList>
    </citation>
    <scope>NUCLEOTIDE SEQUENCE</scope>
</reference>
<feature type="coiled-coil region" evidence="3">
    <location>
        <begin position="169"/>
        <end position="203"/>
    </location>
</feature>
<dbReference type="STRING" id="43151.W5JBS7"/>
<feature type="coiled-coil region" evidence="3">
    <location>
        <begin position="1156"/>
        <end position="1186"/>
    </location>
</feature>
<reference evidence="7" key="4">
    <citation type="submission" date="2015-06" db="UniProtKB">
        <authorList>
            <consortium name="EnsemblMetazoa"/>
        </authorList>
    </citation>
    <scope>IDENTIFICATION</scope>
</reference>
<dbReference type="AlphaFoldDB" id="W5JBS7"/>
<evidence type="ECO:0000256" key="1">
    <source>
        <dbReference type="ARBA" id="ARBA00004496"/>
    </source>
</evidence>
<evidence type="ECO:0000256" key="3">
    <source>
        <dbReference type="SAM" id="Coils"/>
    </source>
</evidence>
<evidence type="ECO:0000313" key="8">
    <source>
        <dbReference type="Proteomes" id="UP000000673"/>
    </source>
</evidence>
<organism evidence="6">
    <name type="scientific">Anopheles darlingi</name>
    <name type="common">Mosquito</name>
    <dbReference type="NCBI Taxonomy" id="43151"/>
    <lineage>
        <taxon>Eukaryota</taxon>
        <taxon>Metazoa</taxon>
        <taxon>Ecdysozoa</taxon>
        <taxon>Arthropoda</taxon>
        <taxon>Hexapoda</taxon>
        <taxon>Insecta</taxon>
        <taxon>Pterygota</taxon>
        <taxon>Neoptera</taxon>
        <taxon>Endopterygota</taxon>
        <taxon>Diptera</taxon>
        <taxon>Nematocera</taxon>
        <taxon>Culicoidea</taxon>
        <taxon>Culicidae</taxon>
        <taxon>Anophelinae</taxon>
        <taxon>Anopheles</taxon>
    </lineage>
</organism>
<accession>W5JBS7</accession>
<evidence type="ECO:0000313" key="6">
    <source>
        <dbReference type="EMBL" id="ETN60868.1"/>
    </source>
</evidence>
<dbReference type="GO" id="GO:0005737">
    <property type="term" value="C:cytoplasm"/>
    <property type="evidence" value="ECO:0007669"/>
    <property type="project" value="UniProtKB-SubCell"/>
</dbReference>